<keyword evidence="1" id="KW-0479">Metal-binding</keyword>
<dbReference type="GO" id="GO:0016567">
    <property type="term" value="P:protein ubiquitination"/>
    <property type="evidence" value="ECO:0007669"/>
    <property type="project" value="InterPro"/>
</dbReference>
<evidence type="ECO:0000256" key="3">
    <source>
        <dbReference type="ARBA" id="ARBA00022786"/>
    </source>
</evidence>
<feature type="domain" description="IBR" evidence="5">
    <location>
        <begin position="97"/>
        <end position="147"/>
    </location>
</feature>
<name>A0A0C3DWY6_OIDMZ</name>
<dbReference type="GO" id="GO:0004842">
    <property type="term" value="F:ubiquitin-protein transferase activity"/>
    <property type="evidence" value="ECO:0007669"/>
    <property type="project" value="InterPro"/>
</dbReference>
<dbReference type="InterPro" id="IPR031127">
    <property type="entry name" value="E3_UB_ligase_RBR"/>
</dbReference>
<evidence type="ECO:0000256" key="4">
    <source>
        <dbReference type="ARBA" id="ARBA00022833"/>
    </source>
</evidence>
<dbReference type="EMBL" id="KN832871">
    <property type="protein sequence ID" value="KIN06593.1"/>
    <property type="molecule type" value="Genomic_DNA"/>
</dbReference>
<dbReference type="Proteomes" id="UP000054321">
    <property type="component" value="Unassembled WGS sequence"/>
</dbReference>
<keyword evidence="7" id="KW-1185">Reference proteome</keyword>
<evidence type="ECO:0000256" key="1">
    <source>
        <dbReference type="ARBA" id="ARBA00022723"/>
    </source>
</evidence>
<keyword evidence="3" id="KW-0833">Ubl conjugation pathway</keyword>
<dbReference type="InParanoid" id="A0A0C3DWY6"/>
<dbReference type="InterPro" id="IPR002867">
    <property type="entry name" value="IBR_dom"/>
</dbReference>
<accession>A0A0C3DWY6</accession>
<dbReference type="GO" id="GO:0008270">
    <property type="term" value="F:zinc ion binding"/>
    <property type="evidence" value="ECO:0007669"/>
    <property type="project" value="UniProtKB-KW"/>
</dbReference>
<dbReference type="Gene3D" id="1.20.120.1750">
    <property type="match status" value="1"/>
</dbReference>
<evidence type="ECO:0000313" key="7">
    <source>
        <dbReference type="Proteomes" id="UP000054321"/>
    </source>
</evidence>
<reference evidence="7" key="2">
    <citation type="submission" date="2015-01" db="EMBL/GenBank/DDBJ databases">
        <title>Evolutionary Origins and Diversification of the Mycorrhizal Mutualists.</title>
        <authorList>
            <consortium name="DOE Joint Genome Institute"/>
            <consortium name="Mycorrhizal Genomics Consortium"/>
            <person name="Kohler A."/>
            <person name="Kuo A."/>
            <person name="Nagy L.G."/>
            <person name="Floudas D."/>
            <person name="Copeland A."/>
            <person name="Barry K.W."/>
            <person name="Cichocki N."/>
            <person name="Veneault-Fourrey C."/>
            <person name="LaButti K."/>
            <person name="Lindquist E.A."/>
            <person name="Lipzen A."/>
            <person name="Lundell T."/>
            <person name="Morin E."/>
            <person name="Murat C."/>
            <person name="Riley R."/>
            <person name="Ohm R."/>
            <person name="Sun H."/>
            <person name="Tunlid A."/>
            <person name="Henrissat B."/>
            <person name="Grigoriev I.V."/>
            <person name="Hibbett D.S."/>
            <person name="Martin F."/>
        </authorList>
    </citation>
    <scope>NUCLEOTIDE SEQUENCE [LARGE SCALE GENOMIC DNA]</scope>
    <source>
        <strain evidence="7">Zn</strain>
    </source>
</reference>
<protein>
    <recommendedName>
        <fullName evidence="5">IBR domain-containing protein</fullName>
    </recommendedName>
</protein>
<reference evidence="6 7" key="1">
    <citation type="submission" date="2014-04" db="EMBL/GenBank/DDBJ databases">
        <authorList>
            <consortium name="DOE Joint Genome Institute"/>
            <person name="Kuo A."/>
            <person name="Martino E."/>
            <person name="Perotto S."/>
            <person name="Kohler A."/>
            <person name="Nagy L.G."/>
            <person name="Floudas D."/>
            <person name="Copeland A."/>
            <person name="Barry K.W."/>
            <person name="Cichocki N."/>
            <person name="Veneault-Fourrey C."/>
            <person name="LaButti K."/>
            <person name="Lindquist E.A."/>
            <person name="Lipzen A."/>
            <person name="Lundell T."/>
            <person name="Morin E."/>
            <person name="Murat C."/>
            <person name="Sun H."/>
            <person name="Tunlid A."/>
            <person name="Henrissat B."/>
            <person name="Grigoriev I.V."/>
            <person name="Hibbett D.S."/>
            <person name="Martin F."/>
            <person name="Nordberg H.P."/>
            <person name="Cantor M.N."/>
            <person name="Hua S.X."/>
        </authorList>
    </citation>
    <scope>NUCLEOTIDE SEQUENCE [LARGE SCALE GENOMIC DNA]</scope>
    <source>
        <strain evidence="6 7">Zn</strain>
    </source>
</reference>
<keyword evidence="2" id="KW-0863">Zinc-finger</keyword>
<evidence type="ECO:0000259" key="5">
    <source>
        <dbReference type="SMART" id="SM00647"/>
    </source>
</evidence>
<sequence>MPEKIELYEAKFEEWGTPNRLYCPVPTCSTFIPPKLYSSQISTPTNGELNSSNFTFSPETSQLMEQVACPMCHDSVCTKCRSLMHDGDCPESDMKPELEACLKELKIKRCPKCRSGVRKTIGCARIECRCGTRFCFHCLELPCAGQCSFMPTHATGSQAYEIREDGIIGRHHGDSLLFRDSQRAIILKYANCEHKFQYAQLHNDSNGNTLHECIICAKHIRAVQISESKKPSLILNDTEKDSNVSHKTAKGSEIAWECRCGMIVCGICKGIYTKVHAAMPQKVAA</sequence>
<dbReference type="SUPFAM" id="SSF57850">
    <property type="entry name" value="RING/U-box"/>
    <property type="match status" value="1"/>
</dbReference>
<feature type="domain" description="IBR" evidence="5">
    <location>
        <begin position="6"/>
        <end position="89"/>
    </location>
</feature>
<organism evidence="6 7">
    <name type="scientific">Oidiodendron maius (strain Zn)</name>
    <dbReference type="NCBI Taxonomy" id="913774"/>
    <lineage>
        <taxon>Eukaryota</taxon>
        <taxon>Fungi</taxon>
        <taxon>Dikarya</taxon>
        <taxon>Ascomycota</taxon>
        <taxon>Pezizomycotina</taxon>
        <taxon>Leotiomycetes</taxon>
        <taxon>Leotiomycetes incertae sedis</taxon>
        <taxon>Myxotrichaceae</taxon>
        <taxon>Oidiodendron</taxon>
    </lineage>
</organism>
<dbReference type="AlphaFoldDB" id="A0A0C3DWY6"/>
<dbReference type="OrthoDB" id="10009520at2759"/>
<dbReference type="HOGENOM" id="CLU_976944_0_0_1"/>
<dbReference type="SMART" id="SM00647">
    <property type="entry name" value="IBR"/>
    <property type="match status" value="2"/>
</dbReference>
<evidence type="ECO:0000256" key="2">
    <source>
        <dbReference type="ARBA" id="ARBA00022771"/>
    </source>
</evidence>
<proteinExistence type="predicted"/>
<evidence type="ECO:0000313" key="6">
    <source>
        <dbReference type="EMBL" id="KIN06593.1"/>
    </source>
</evidence>
<dbReference type="STRING" id="913774.A0A0C3DWY6"/>
<keyword evidence="4" id="KW-0862">Zinc</keyword>
<dbReference type="PANTHER" id="PTHR11685">
    <property type="entry name" value="RBR FAMILY RING FINGER AND IBR DOMAIN-CONTAINING"/>
    <property type="match status" value="1"/>
</dbReference>
<dbReference type="Pfam" id="PF01485">
    <property type="entry name" value="IBR"/>
    <property type="match status" value="1"/>
</dbReference>
<gene>
    <name evidence="6" type="ORF">OIDMADRAFT_50072</name>
</gene>